<dbReference type="InterPro" id="IPR000225">
    <property type="entry name" value="Armadillo"/>
</dbReference>
<dbReference type="Pfam" id="PF00514">
    <property type="entry name" value="Arm"/>
    <property type="match status" value="1"/>
</dbReference>
<evidence type="ECO:0000256" key="3">
    <source>
        <dbReference type="ARBA" id="ARBA00022490"/>
    </source>
</evidence>
<evidence type="ECO:0008006" key="8">
    <source>
        <dbReference type="Google" id="ProtNLM"/>
    </source>
</evidence>
<dbReference type="EMBL" id="JASBNA010000003">
    <property type="protein sequence ID" value="KAK7693932.1"/>
    <property type="molecule type" value="Genomic_DNA"/>
</dbReference>
<comment type="caution">
    <text evidence="6">The sequence shown here is derived from an EMBL/GenBank/DDBJ whole genome shotgun (WGS) entry which is preliminary data.</text>
</comment>
<evidence type="ECO:0000313" key="7">
    <source>
        <dbReference type="Proteomes" id="UP001385951"/>
    </source>
</evidence>
<dbReference type="GO" id="GO:0034657">
    <property type="term" value="C:GID complex"/>
    <property type="evidence" value="ECO:0007669"/>
    <property type="project" value="TreeGrafter"/>
</dbReference>
<dbReference type="InterPro" id="IPR011989">
    <property type="entry name" value="ARM-like"/>
</dbReference>
<dbReference type="GO" id="GO:0043161">
    <property type="term" value="P:proteasome-mediated ubiquitin-dependent protein catabolic process"/>
    <property type="evidence" value="ECO:0007669"/>
    <property type="project" value="TreeGrafter"/>
</dbReference>
<dbReference type="Gene3D" id="1.25.10.10">
    <property type="entry name" value="Leucine-rich Repeat Variant"/>
    <property type="match status" value="1"/>
</dbReference>
<evidence type="ECO:0000313" key="6">
    <source>
        <dbReference type="EMBL" id="KAK7693932.1"/>
    </source>
</evidence>
<dbReference type="GO" id="GO:0005737">
    <property type="term" value="C:cytoplasm"/>
    <property type="evidence" value="ECO:0007669"/>
    <property type="project" value="UniProtKB-SubCell"/>
</dbReference>
<evidence type="ECO:0000256" key="4">
    <source>
        <dbReference type="ARBA" id="ARBA00022737"/>
    </source>
</evidence>
<protein>
    <recommendedName>
        <fullName evidence="8">Armadillo repeat-containing protein 8</fullName>
    </recommendedName>
</protein>
<dbReference type="InterPro" id="IPR016024">
    <property type="entry name" value="ARM-type_fold"/>
</dbReference>
<dbReference type="InterPro" id="IPR038739">
    <property type="entry name" value="ARMC8/Vid28"/>
</dbReference>
<dbReference type="SUPFAM" id="SSF48371">
    <property type="entry name" value="ARM repeat"/>
    <property type="match status" value="1"/>
</dbReference>
<dbReference type="Proteomes" id="UP001385951">
    <property type="component" value="Unassembled WGS sequence"/>
</dbReference>
<name>A0AAW0GPV0_9APHY</name>
<gene>
    <name evidence="6" type="ORF">QCA50_003506</name>
</gene>
<evidence type="ECO:0000256" key="1">
    <source>
        <dbReference type="ARBA" id="ARBA00004123"/>
    </source>
</evidence>
<sequence length="267" mass="30259">MAVYHVFLREDEDKRVMFAASAVVCNLVNDFSPLKTVLLNQGVIERLCELLHSDDNGFKLNSLWAFKNLLYKSPLEVKRRVMDGLGWHNLARMLMDADVGIQEQAFHVVRHLAEPEEGIDMVFQEMGEQVLLGSLSIALESEHEDVVRQAVYVLGNLSNSVPHQEGILMHPRILPSLRHCLIDAKVEVRRPAASCILELVRANPQHRELHEAGIDTTLRHICDHNFSGSPTARLSLGFQMGAEEDREVKEKCREALHWMERSAGEVL</sequence>
<keyword evidence="3" id="KW-0963">Cytoplasm</keyword>
<keyword evidence="5" id="KW-0539">Nucleus</keyword>
<accession>A0AAW0GPV0</accession>
<dbReference type="PANTHER" id="PTHR15651:SF7">
    <property type="entry name" value="ARMADILLO REPEAT-CONTAINING PROTEIN 8"/>
    <property type="match status" value="1"/>
</dbReference>
<keyword evidence="7" id="KW-1185">Reference proteome</keyword>
<evidence type="ECO:0000256" key="2">
    <source>
        <dbReference type="ARBA" id="ARBA00004496"/>
    </source>
</evidence>
<keyword evidence="4" id="KW-0677">Repeat</keyword>
<proteinExistence type="predicted"/>
<dbReference type="AlphaFoldDB" id="A0AAW0GPV0"/>
<comment type="subcellular location">
    <subcellularLocation>
        <location evidence="2">Cytoplasm</location>
    </subcellularLocation>
    <subcellularLocation>
        <location evidence="1">Nucleus</location>
    </subcellularLocation>
</comment>
<reference evidence="6 7" key="1">
    <citation type="submission" date="2022-09" db="EMBL/GenBank/DDBJ databases">
        <authorList>
            <person name="Palmer J.M."/>
        </authorList>
    </citation>
    <scope>NUCLEOTIDE SEQUENCE [LARGE SCALE GENOMIC DNA]</scope>
    <source>
        <strain evidence="6 7">DSM 7382</strain>
    </source>
</reference>
<evidence type="ECO:0000256" key="5">
    <source>
        <dbReference type="ARBA" id="ARBA00023242"/>
    </source>
</evidence>
<dbReference type="GO" id="GO:0005634">
    <property type="term" value="C:nucleus"/>
    <property type="evidence" value="ECO:0007669"/>
    <property type="project" value="UniProtKB-SubCell"/>
</dbReference>
<dbReference type="SMART" id="SM00185">
    <property type="entry name" value="ARM"/>
    <property type="match status" value="3"/>
</dbReference>
<organism evidence="6 7">
    <name type="scientific">Cerrena zonata</name>
    <dbReference type="NCBI Taxonomy" id="2478898"/>
    <lineage>
        <taxon>Eukaryota</taxon>
        <taxon>Fungi</taxon>
        <taxon>Dikarya</taxon>
        <taxon>Basidiomycota</taxon>
        <taxon>Agaricomycotina</taxon>
        <taxon>Agaricomycetes</taxon>
        <taxon>Polyporales</taxon>
        <taxon>Cerrenaceae</taxon>
        <taxon>Cerrena</taxon>
    </lineage>
</organism>
<dbReference type="PANTHER" id="PTHR15651">
    <property type="entry name" value="ARMADILLO REPEAT-CONTAINING PROTEIN 8"/>
    <property type="match status" value="1"/>
</dbReference>